<evidence type="ECO:0000313" key="1">
    <source>
        <dbReference type="EMBL" id="MXU96700.1"/>
    </source>
</evidence>
<accession>A0A6B0V380</accession>
<dbReference type="AlphaFoldDB" id="A0A6B0V380"/>
<reference evidence="1" key="1">
    <citation type="submission" date="2019-12" db="EMBL/GenBank/DDBJ databases">
        <title>An insight into the sialome of adult female Ixodes ricinus ticks feeding for 6 days.</title>
        <authorList>
            <person name="Perner J."/>
            <person name="Ribeiro J.M.C."/>
        </authorList>
    </citation>
    <scope>NUCLEOTIDE SEQUENCE</scope>
    <source>
        <strain evidence="1">Semi-engorged</strain>
        <tissue evidence="1">Salivary glands</tissue>
    </source>
</reference>
<dbReference type="EMBL" id="GIFC01014617">
    <property type="protein sequence ID" value="MXU96700.1"/>
    <property type="molecule type" value="Transcribed_RNA"/>
</dbReference>
<protein>
    <submittedName>
        <fullName evidence="1">Putative secreted protein</fullName>
    </submittedName>
</protein>
<sequence length="225" mass="25409">MLRIFSMTRFAIQLHFSSAFLAYRRIRGASLGAISKECLISSVSSLSTISIRLRKKHSLSRNSGVGPPVTLDRLLLCLHRSTRPSKRNRCRSVSRRPDPTFPREPSIRYSLQHWPMSRPSQPSTDFWSSLSLCRATARRSRLCIRRETSPGLLRGRVSEQVRVSWVRSLRSSPSACSSVSRSSSDGAICCRTLMASKYWKQWATGPQSSRGRTYFTASRKPCPAV</sequence>
<proteinExistence type="predicted"/>
<name>A0A6B0V380_IXORI</name>
<organism evidence="1">
    <name type="scientific">Ixodes ricinus</name>
    <name type="common">Common tick</name>
    <name type="synonym">Acarus ricinus</name>
    <dbReference type="NCBI Taxonomy" id="34613"/>
    <lineage>
        <taxon>Eukaryota</taxon>
        <taxon>Metazoa</taxon>
        <taxon>Ecdysozoa</taxon>
        <taxon>Arthropoda</taxon>
        <taxon>Chelicerata</taxon>
        <taxon>Arachnida</taxon>
        <taxon>Acari</taxon>
        <taxon>Parasitiformes</taxon>
        <taxon>Ixodida</taxon>
        <taxon>Ixodoidea</taxon>
        <taxon>Ixodidae</taxon>
        <taxon>Ixodinae</taxon>
        <taxon>Ixodes</taxon>
    </lineage>
</organism>